<dbReference type="InterPro" id="IPR028082">
    <property type="entry name" value="Peripla_BP_I"/>
</dbReference>
<dbReference type="SUPFAM" id="SSF53822">
    <property type="entry name" value="Periplasmic binding protein-like I"/>
    <property type="match status" value="1"/>
</dbReference>
<feature type="domain" description="Leucine-binding protein" evidence="4">
    <location>
        <begin position="39"/>
        <end position="365"/>
    </location>
</feature>
<accession>A0ABR6XFD2</accession>
<reference evidence="5 6" key="1">
    <citation type="submission" date="2020-08" db="EMBL/GenBank/DDBJ databases">
        <title>Novel species isolated from subtropical streams in China.</title>
        <authorList>
            <person name="Lu H."/>
        </authorList>
    </citation>
    <scope>NUCLEOTIDE SEQUENCE [LARGE SCALE GENOMIC DNA]</scope>
    <source>
        <strain evidence="5 6">CCTCC AB 2015119</strain>
    </source>
</reference>
<dbReference type="RefSeq" id="WP_190478975.1">
    <property type="nucleotide sequence ID" value="NZ_JACOFT010000003.1"/>
</dbReference>
<dbReference type="Proteomes" id="UP000637632">
    <property type="component" value="Unassembled WGS sequence"/>
</dbReference>
<sequence length="381" mass="40834">MRKKKLNHLIAGLSLSVVALFASAIAAAEDGVTDSTILLGQTVGVTGPIAGAVKEMQAGANAYFAYVNKNGGVNGRKIELITLDDKFDATQAYKNAETLIKKDHVFALFQSRGTPTSEILFPLLNEHKIPLVAPSTGAVVMHQPLHRYVFNVRAKYQDEVRKAVEQFSTIGLKEVGIIHIDDSFGHDALEGFLAAENSFKLKPAATIKFDRLKPDVAAVVHAVKASNAKALIIVGAAPVTADIIKSLRAGGNTAQIMTLSNNATQGFIDSLGPHAVGIMVSQVMPAPNLATQLGQEFKQVTKGTTVPESYSAMEGFVSAKVLVEGLKKSGRGLTRDGFVRALESMHKNDIGGILLTYGEKDHSGSEFVELTIINRDKKFLR</sequence>
<proteinExistence type="inferred from homology"/>
<evidence type="ECO:0000259" key="4">
    <source>
        <dbReference type="Pfam" id="PF13458"/>
    </source>
</evidence>
<evidence type="ECO:0000256" key="3">
    <source>
        <dbReference type="SAM" id="SignalP"/>
    </source>
</evidence>
<dbReference type="CDD" id="cd06326">
    <property type="entry name" value="PBP1_ABC_ligand_binding-like"/>
    <property type="match status" value="1"/>
</dbReference>
<organism evidence="5 6">
    <name type="scientific">Undibacterium aquatile</name>
    <dbReference type="NCBI Taxonomy" id="1537398"/>
    <lineage>
        <taxon>Bacteria</taxon>
        <taxon>Pseudomonadati</taxon>
        <taxon>Pseudomonadota</taxon>
        <taxon>Betaproteobacteria</taxon>
        <taxon>Burkholderiales</taxon>
        <taxon>Oxalobacteraceae</taxon>
        <taxon>Undibacterium</taxon>
    </lineage>
</organism>
<dbReference type="Pfam" id="PF13458">
    <property type="entry name" value="Peripla_BP_6"/>
    <property type="match status" value="1"/>
</dbReference>
<gene>
    <name evidence="5" type="ORF">H8K26_08980</name>
</gene>
<name>A0ABR6XFD2_9BURK</name>
<evidence type="ECO:0000313" key="6">
    <source>
        <dbReference type="Proteomes" id="UP000637632"/>
    </source>
</evidence>
<comment type="caution">
    <text evidence="5">The sequence shown here is derived from an EMBL/GenBank/DDBJ whole genome shotgun (WGS) entry which is preliminary data.</text>
</comment>
<dbReference type="Gene3D" id="3.40.50.2300">
    <property type="match status" value="2"/>
</dbReference>
<protein>
    <submittedName>
        <fullName evidence="5">ABC transporter substrate-binding protein</fullName>
    </submittedName>
</protein>
<dbReference type="PANTHER" id="PTHR47235">
    <property type="entry name" value="BLR6548 PROTEIN"/>
    <property type="match status" value="1"/>
</dbReference>
<keyword evidence="2 3" id="KW-0732">Signal</keyword>
<dbReference type="PANTHER" id="PTHR47235:SF1">
    <property type="entry name" value="BLR6548 PROTEIN"/>
    <property type="match status" value="1"/>
</dbReference>
<evidence type="ECO:0000256" key="1">
    <source>
        <dbReference type="ARBA" id="ARBA00010062"/>
    </source>
</evidence>
<keyword evidence="6" id="KW-1185">Reference proteome</keyword>
<comment type="similarity">
    <text evidence="1">Belongs to the leucine-binding protein family.</text>
</comment>
<dbReference type="EMBL" id="JACOFT010000003">
    <property type="protein sequence ID" value="MBC3811571.1"/>
    <property type="molecule type" value="Genomic_DNA"/>
</dbReference>
<evidence type="ECO:0000256" key="2">
    <source>
        <dbReference type="ARBA" id="ARBA00022729"/>
    </source>
</evidence>
<evidence type="ECO:0000313" key="5">
    <source>
        <dbReference type="EMBL" id="MBC3811571.1"/>
    </source>
</evidence>
<feature type="chain" id="PRO_5047405530" evidence="3">
    <location>
        <begin position="29"/>
        <end position="381"/>
    </location>
</feature>
<feature type="signal peptide" evidence="3">
    <location>
        <begin position="1"/>
        <end position="28"/>
    </location>
</feature>
<dbReference type="InterPro" id="IPR028081">
    <property type="entry name" value="Leu-bd"/>
</dbReference>